<dbReference type="AlphaFoldDB" id="A0A914A731"/>
<proteinExistence type="predicted"/>
<evidence type="ECO:0000313" key="2">
    <source>
        <dbReference type="Proteomes" id="UP000887568"/>
    </source>
</evidence>
<dbReference type="GeneID" id="119730657"/>
<dbReference type="Proteomes" id="UP000887568">
    <property type="component" value="Unplaced"/>
</dbReference>
<keyword evidence="2" id="KW-1185">Reference proteome</keyword>
<dbReference type="OrthoDB" id="2151624at2759"/>
<accession>A0A914A731</accession>
<name>A0A914A731_PATMI</name>
<protein>
    <submittedName>
        <fullName evidence="1">Uncharacterized protein</fullName>
    </submittedName>
</protein>
<dbReference type="SUPFAM" id="SSF52058">
    <property type="entry name" value="L domain-like"/>
    <property type="match status" value="1"/>
</dbReference>
<evidence type="ECO:0000313" key="1">
    <source>
        <dbReference type="EnsemblMetazoa" id="XP_038059575.1"/>
    </source>
</evidence>
<dbReference type="InterPro" id="IPR032675">
    <property type="entry name" value="LRR_dom_sf"/>
</dbReference>
<sequence length="114" mass="13111">MQRNQIRVITREMFKDLHSLEVLSVFGNPLIEIQAWLFFNTQLTNLYMFQNNFSSIGERPFATVNNTIKQVSLYGSHLTTISDVVWQDLGTNSYVAVDSTLQFAPVTCRTDLEM</sequence>
<dbReference type="RefSeq" id="XP_038059575.1">
    <property type="nucleotide sequence ID" value="XM_038203647.1"/>
</dbReference>
<dbReference type="EnsemblMetazoa" id="XM_038203647.1">
    <property type="protein sequence ID" value="XP_038059575.1"/>
    <property type="gene ID" value="LOC119730657"/>
</dbReference>
<dbReference type="Gene3D" id="3.80.10.10">
    <property type="entry name" value="Ribonuclease Inhibitor"/>
    <property type="match status" value="1"/>
</dbReference>
<reference evidence="1" key="1">
    <citation type="submission" date="2022-11" db="UniProtKB">
        <authorList>
            <consortium name="EnsemblMetazoa"/>
        </authorList>
    </citation>
    <scope>IDENTIFICATION</scope>
</reference>
<organism evidence="1 2">
    <name type="scientific">Patiria miniata</name>
    <name type="common">Bat star</name>
    <name type="synonym">Asterina miniata</name>
    <dbReference type="NCBI Taxonomy" id="46514"/>
    <lineage>
        <taxon>Eukaryota</taxon>
        <taxon>Metazoa</taxon>
        <taxon>Echinodermata</taxon>
        <taxon>Eleutherozoa</taxon>
        <taxon>Asterozoa</taxon>
        <taxon>Asteroidea</taxon>
        <taxon>Valvatacea</taxon>
        <taxon>Valvatida</taxon>
        <taxon>Asterinidae</taxon>
        <taxon>Patiria</taxon>
    </lineage>
</organism>